<feature type="region of interest" description="Disordered" evidence="5">
    <location>
        <begin position="117"/>
        <end position="164"/>
    </location>
</feature>
<feature type="region of interest" description="Disordered" evidence="5">
    <location>
        <begin position="205"/>
        <end position="228"/>
    </location>
</feature>
<accession>A0A7S2E5I4</accession>
<evidence type="ECO:0000256" key="1">
    <source>
        <dbReference type="ARBA" id="ARBA00022723"/>
    </source>
</evidence>
<dbReference type="GO" id="GO:0008270">
    <property type="term" value="F:zinc ion binding"/>
    <property type="evidence" value="ECO:0007669"/>
    <property type="project" value="UniProtKB-KW"/>
</dbReference>
<dbReference type="CDD" id="cd05992">
    <property type="entry name" value="PB1"/>
    <property type="match status" value="1"/>
</dbReference>
<dbReference type="Pfam" id="PF00569">
    <property type="entry name" value="ZZ"/>
    <property type="match status" value="1"/>
</dbReference>
<dbReference type="PANTHER" id="PTHR20930">
    <property type="entry name" value="OVARIAN CARCINOMA ANTIGEN CA125-RELATED"/>
    <property type="match status" value="1"/>
</dbReference>
<dbReference type="SUPFAM" id="SSF54277">
    <property type="entry name" value="CAD &amp; PB1 domains"/>
    <property type="match status" value="1"/>
</dbReference>
<keyword evidence="1" id="KW-0479">Metal-binding</keyword>
<feature type="compositionally biased region" description="Acidic residues" evidence="5">
    <location>
        <begin position="427"/>
        <end position="436"/>
    </location>
</feature>
<feature type="compositionally biased region" description="Basic and acidic residues" evidence="5">
    <location>
        <begin position="391"/>
        <end position="403"/>
    </location>
</feature>
<reference evidence="7" key="1">
    <citation type="submission" date="2021-01" db="EMBL/GenBank/DDBJ databases">
        <authorList>
            <person name="Corre E."/>
            <person name="Pelletier E."/>
            <person name="Niang G."/>
            <person name="Scheremetjew M."/>
            <person name="Finn R."/>
            <person name="Kale V."/>
            <person name="Holt S."/>
            <person name="Cochrane G."/>
            <person name="Meng A."/>
            <person name="Brown T."/>
            <person name="Cohen L."/>
        </authorList>
    </citation>
    <scope>NUCLEOTIDE SEQUENCE</scope>
    <source>
        <strain evidence="7">Pop2</strain>
    </source>
</reference>
<feature type="compositionally biased region" description="Basic and acidic residues" evidence="5">
    <location>
        <begin position="451"/>
        <end position="467"/>
    </location>
</feature>
<evidence type="ECO:0000259" key="6">
    <source>
        <dbReference type="PROSITE" id="PS50135"/>
    </source>
</evidence>
<evidence type="ECO:0000313" key="7">
    <source>
        <dbReference type="EMBL" id="CAD9316722.1"/>
    </source>
</evidence>
<dbReference type="InterPro" id="IPR043145">
    <property type="entry name" value="Znf_ZZ_sf"/>
</dbReference>
<evidence type="ECO:0000256" key="5">
    <source>
        <dbReference type="SAM" id="MobiDB-lite"/>
    </source>
</evidence>
<dbReference type="AlphaFoldDB" id="A0A7S2E5I4"/>
<sequence length="673" mass="75405">MSSTSSTMSQSTTEGLNQSTNVVLKLSLDEGDKTQLRRITLARLWDNDRVSYARLVDLALEYSSQKKLNDEEEEMKVVITYVDEDGDTIHISSDEELADAFGQFVDTKPPVLRVKGNVVQKTKAAPKTKAPEQNANQTRAAPTSQRDTRHSNSSESSSTKTPQVNVLFEAVRPIVLALQEKLAKEEADTKEKLKDLMQNAQKIVLESTDDNKDSSASSASTERTGSVAAAARETVMDVMENAKNIVLENEDAKSAPPQPQNESEAPFIHGRHTCDKCLCTPIIGTRYHATNAHDFDLCAKCFDTYKGDDIHFEPEISDRDRPIQMRWQRRQARRHRQSRFSGGEYPGQCQRFSHRRHRLFRSGNANNGKQDELGDSLKEAIRRSLADLRIEKKESENKEDEKQQASVTEDSEEDTQEAEREDIAETKDEENTEQEIEDVKEPKMEEDEPKAEENEPKKEEIIEKNEESEMVNLDTFETGVVTVEELNNAVNSDVVEDDEFVDQDVQEVSDDTAENDSVIVNASAKTEEDEEIHFVPDVLTPDLEIVSKESEQEVVITKEPEVDTKEQEIDIQGPEIVATAATPQGEENISNDVEKTQKDVASTETVASTELQQQSEIEVDDWDVVDEVDDIEEQIAGDEALARAASLLGSALFQSDLSDSLMGRQNTNSTQSK</sequence>
<feature type="compositionally biased region" description="Basic residues" evidence="5">
    <location>
        <begin position="327"/>
        <end position="338"/>
    </location>
</feature>
<dbReference type="PROSITE" id="PS50135">
    <property type="entry name" value="ZF_ZZ_2"/>
    <property type="match status" value="1"/>
</dbReference>
<dbReference type="SUPFAM" id="SSF57850">
    <property type="entry name" value="RING/U-box"/>
    <property type="match status" value="1"/>
</dbReference>
<evidence type="ECO:0000256" key="4">
    <source>
        <dbReference type="PROSITE-ProRule" id="PRU00228"/>
    </source>
</evidence>
<evidence type="ECO:0000256" key="3">
    <source>
        <dbReference type="ARBA" id="ARBA00022833"/>
    </source>
</evidence>
<dbReference type="PANTHER" id="PTHR20930:SF0">
    <property type="entry name" value="PROTEIN ILRUN"/>
    <property type="match status" value="1"/>
</dbReference>
<dbReference type="Gene3D" id="3.30.60.90">
    <property type="match status" value="1"/>
</dbReference>
<organism evidence="7">
    <name type="scientific">Ditylum brightwellii</name>
    <dbReference type="NCBI Taxonomy" id="49249"/>
    <lineage>
        <taxon>Eukaryota</taxon>
        <taxon>Sar</taxon>
        <taxon>Stramenopiles</taxon>
        <taxon>Ochrophyta</taxon>
        <taxon>Bacillariophyta</taxon>
        <taxon>Mediophyceae</taxon>
        <taxon>Lithodesmiophycidae</taxon>
        <taxon>Lithodesmiales</taxon>
        <taxon>Lithodesmiaceae</taxon>
        <taxon>Ditylum</taxon>
    </lineage>
</organism>
<dbReference type="SMART" id="SM00291">
    <property type="entry name" value="ZnF_ZZ"/>
    <property type="match status" value="1"/>
</dbReference>
<protein>
    <recommendedName>
        <fullName evidence="6">ZZ-type domain-containing protein</fullName>
    </recommendedName>
</protein>
<keyword evidence="2 4" id="KW-0863">Zinc-finger</keyword>
<feature type="compositionally biased region" description="Basic and acidic residues" evidence="5">
    <location>
        <begin position="417"/>
        <end position="426"/>
    </location>
</feature>
<dbReference type="CDD" id="cd02249">
    <property type="entry name" value="ZZ"/>
    <property type="match status" value="1"/>
</dbReference>
<proteinExistence type="predicted"/>
<dbReference type="EMBL" id="HBGN01004727">
    <property type="protein sequence ID" value="CAD9316722.1"/>
    <property type="molecule type" value="Transcribed_RNA"/>
</dbReference>
<name>A0A7S2E5I4_9STRA</name>
<keyword evidence="3" id="KW-0862">Zinc</keyword>
<feature type="region of interest" description="Disordered" evidence="5">
    <location>
        <begin position="322"/>
        <end position="353"/>
    </location>
</feature>
<evidence type="ECO:0000256" key="2">
    <source>
        <dbReference type="ARBA" id="ARBA00022771"/>
    </source>
</evidence>
<dbReference type="Gene3D" id="3.10.20.90">
    <property type="entry name" value="Phosphatidylinositol 3-kinase Catalytic Subunit, Chain A, domain 1"/>
    <property type="match status" value="1"/>
</dbReference>
<feature type="compositionally biased region" description="Polar residues" evidence="5">
    <location>
        <begin position="133"/>
        <end position="145"/>
    </location>
</feature>
<feature type="region of interest" description="Disordered" evidence="5">
    <location>
        <begin position="391"/>
        <end position="473"/>
    </location>
</feature>
<dbReference type="InterPro" id="IPR000433">
    <property type="entry name" value="Znf_ZZ"/>
</dbReference>
<feature type="domain" description="ZZ-type" evidence="6">
    <location>
        <begin position="269"/>
        <end position="321"/>
    </location>
</feature>
<gene>
    <name evidence="7" type="ORF">DBRI1063_LOCUS3129</name>
</gene>